<protein>
    <submittedName>
        <fullName evidence="1">Uncharacterized protein</fullName>
    </submittedName>
</protein>
<organism evidence="1 2">
    <name type="scientific">Panaeolus cyanescens</name>
    <dbReference type="NCBI Taxonomy" id="181874"/>
    <lineage>
        <taxon>Eukaryota</taxon>
        <taxon>Fungi</taxon>
        <taxon>Dikarya</taxon>
        <taxon>Basidiomycota</taxon>
        <taxon>Agaricomycotina</taxon>
        <taxon>Agaricomycetes</taxon>
        <taxon>Agaricomycetidae</taxon>
        <taxon>Agaricales</taxon>
        <taxon>Agaricineae</taxon>
        <taxon>Galeropsidaceae</taxon>
        <taxon>Panaeolus</taxon>
    </lineage>
</organism>
<accession>A0A409YCV6</accession>
<keyword evidence="2" id="KW-1185">Reference proteome</keyword>
<dbReference type="Proteomes" id="UP000284842">
    <property type="component" value="Unassembled WGS sequence"/>
</dbReference>
<comment type="caution">
    <text evidence="1">The sequence shown here is derived from an EMBL/GenBank/DDBJ whole genome shotgun (WGS) entry which is preliminary data.</text>
</comment>
<name>A0A409YCV6_9AGAR</name>
<dbReference type="InParanoid" id="A0A409YCV6"/>
<gene>
    <name evidence="1" type="ORF">CVT24_000309</name>
</gene>
<reference evidence="1 2" key="1">
    <citation type="journal article" date="2018" name="Evol. Lett.">
        <title>Horizontal gene cluster transfer increased hallucinogenic mushroom diversity.</title>
        <authorList>
            <person name="Reynolds H.T."/>
            <person name="Vijayakumar V."/>
            <person name="Gluck-Thaler E."/>
            <person name="Korotkin H.B."/>
            <person name="Matheny P.B."/>
            <person name="Slot J.C."/>
        </authorList>
    </citation>
    <scope>NUCLEOTIDE SEQUENCE [LARGE SCALE GENOMIC DNA]</scope>
    <source>
        <strain evidence="1 2">2629</strain>
    </source>
</reference>
<evidence type="ECO:0000313" key="2">
    <source>
        <dbReference type="Proteomes" id="UP000284842"/>
    </source>
</evidence>
<dbReference type="AlphaFoldDB" id="A0A409YCV6"/>
<dbReference type="EMBL" id="NHTK01001289">
    <property type="protein sequence ID" value="PPR00836.1"/>
    <property type="molecule type" value="Genomic_DNA"/>
</dbReference>
<evidence type="ECO:0000313" key="1">
    <source>
        <dbReference type="EMBL" id="PPR00836.1"/>
    </source>
</evidence>
<sequence>MSPAYHSLAFSTILEIEIELLPYFSTLQLVRWSRVCRRAQQGVQRFIAVAYSLERHLQLYGLQSNDVMSFRYLQRRTGMVISGLSGLQFLARVPIEGPPLTLVVELWYMLHIVDWLQNRSYRVVSTNEFRSTVPFGMAKHPVRRLFRHRHGLCIVMMQKNEHQVQLVGGNQAAAGIVLNYENTAVQNLITHEKAYCLFPKETLEEFVAHEYHPAGISTSPDVGSIWSLPLEEAGWRSGY</sequence>
<dbReference type="OrthoDB" id="3041043at2759"/>
<proteinExistence type="predicted"/>